<dbReference type="PANTHER" id="PTHR24198:SF165">
    <property type="entry name" value="ANKYRIN REPEAT-CONTAINING PROTEIN-RELATED"/>
    <property type="match status" value="1"/>
</dbReference>
<dbReference type="InterPro" id="IPR036770">
    <property type="entry name" value="Ankyrin_rpt-contain_sf"/>
</dbReference>
<organism evidence="3 4">
    <name type="scientific">Mizuhopecten yessoensis</name>
    <name type="common">Japanese scallop</name>
    <name type="synonym">Patinopecten yessoensis</name>
    <dbReference type="NCBI Taxonomy" id="6573"/>
    <lineage>
        <taxon>Eukaryota</taxon>
        <taxon>Metazoa</taxon>
        <taxon>Spiralia</taxon>
        <taxon>Lophotrochozoa</taxon>
        <taxon>Mollusca</taxon>
        <taxon>Bivalvia</taxon>
        <taxon>Autobranchia</taxon>
        <taxon>Pteriomorphia</taxon>
        <taxon>Pectinida</taxon>
        <taxon>Pectinoidea</taxon>
        <taxon>Pectinidae</taxon>
        <taxon>Mizuhopecten</taxon>
    </lineage>
</organism>
<sequence length="264" mass="30520">MDSDPIFDKGMTCLMVAVIHQQRRLAKYIAAVLPNQLHLRNDDGWDALVFCSMYGDIELFDFLIKQGMNHRTQTQDGLSCLMSAIRNKQLEMAKHIIKSYPRHLHDRDRNSWNVLHHCCHSGNVELFQYLVKKGMKPSTCTYDGSTCLLIAVQNKHFDLIQHIGDKYPEQLEQRDTQVRDVLLCCNKSRDVRIFDYLEKRVKSNTRSEEVRTILKIVSKQLAIMGDEFSKQPKRRNMSGTSLLLRLCKTGMVSIISVLVVMSKM</sequence>
<evidence type="ECO:0000256" key="2">
    <source>
        <dbReference type="ARBA" id="ARBA00023043"/>
    </source>
</evidence>
<dbReference type="SMART" id="SM00248">
    <property type="entry name" value="ANK"/>
    <property type="match status" value="5"/>
</dbReference>
<dbReference type="InterPro" id="IPR002110">
    <property type="entry name" value="Ankyrin_rpt"/>
</dbReference>
<dbReference type="SUPFAM" id="SSF48403">
    <property type="entry name" value="Ankyrin repeat"/>
    <property type="match status" value="1"/>
</dbReference>
<dbReference type="Pfam" id="PF12796">
    <property type="entry name" value="Ank_2"/>
    <property type="match status" value="1"/>
</dbReference>
<evidence type="ECO:0000313" key="4">
    <source>
        <dbReference type="Proteomes" id="UP000242188"/>
    </source>
</evidence>
<gene>
    <name evidence="3" type="ORF">KP79_PYT03441</name>
</gene>
<reference evidence="3 4" key="1">
    <citation type="journal article" date="2017" name="Nat. Ecol. Evol.">
        <title>Scallop genome provides insights into evolution of bilaterian karyotype and development.</title>
        <authorList>
            <person name="Wang S."/>
            <person name="Zhang J."/>
            <person name="Jiao W."/>
            <person name="Li J."/>
            <person name="Xun X."/>
            <person name="Sun Y."/>
            <person name="Guo X."/>
            <person name="Huan P."/>
            <person name="Dong B."/>
            <person name="Zhang L."/>
            <person name="Hu X."/>
            <person name="Sun X."/>
            <person name="Wang J."/>
            <person name="Zhao C."/>
            <person name="Wang Y."/>
            <person name="Wang D."/>
            <person name="Huang X."/>
            <person name="Wang R."/>
            <person name="Lv J."/>
            <person name="Li Y."/>
            <person name="Zhang Z."/>
            <person name="Liu B."/>
            <person name="Lu W."/>
            <person name="Hui Y."/>
            <person name="Liang J."/>
            <person name="Zhou Z."/>
            <person name="Hou R."/>
            <person name="Li X."/>
            <person name="Liu Y."/>
            <person name="Li H."/>
            <person name="Ning X."/>
            <person name="Lin Y."/>
            <person name="Zhao L."/>
            <person name="Xing Q."/>
            <person name="Dou J."/>
            <person name="Li Y."/>
            <person name="Mao J."/>
            <person name="Guo H."/>
            <person name="Dou H."/>
            <person name="Li T."/>
            <person name="Mu C."/>
            <person name="Jiang W."/>
            <person name="Fu Q."/>
            <person name="Fu X."/>
            <person name="Miao Y."/>
            <person name="Liu J."/>
            <person name="Yu Q."/>
            <person name="Li R."/>
            <person name="Liao H."/>
            <person name="Li X."/>
            <person name="Kong Y."/>
            <person name="Jiang Z."/>
            <person name="Chourrout D."/>
            <person name="Li R."/>
            <person name="Bao Z."/>
        </authorList>
    </citation>
    <scope>NUCLEOTIDE SEQUENCE [LARGE SCALE GENOMIC DNA]</scope>
    <source>
        <strain evidence="3 4">PY_sf001</strain>
    </source>
</reference>
<keyword evidence="4" id="KW-1185">Reference proteome</keyword>
<dbReference type="Gene3D" id="1.25.40.20">
    <property type="entry name" value="Ankyrin repeat-containing domain"/>
    <property type="match status" value="1"/>
</dbReference>
<dbReference type="Proteomes" id="UP000242188">
    <property type="component" value="Unassembled WGS sequence"/>
</dbReference>
<proteinExistence type="predicted"/>
<comment type="caution">
    <text evidence="3">The sequence shown here is derived from an EMBL/GenBank/DDBJ whole genome shotgun (WGS) entry which is preliminary data.</text>
</comment>
<dbReference type="STRING" id="6573.A0A210PDA9"/>
<dbReference type="OrthoDB" id="6147539at2759"/>
<dbReference type="EMBL" id="NEDP02082585">
    <property type="protein sequence ID" value="OWF34495.1"/>
    <property type="molecule type" value="Genomic_DNA"/>
</dbReference>
<evidence type="ECO:0000313" key="3">
    <source>
        <dbReference type="EMBL" id="OWF34495.1"/>
    </source>
</evidence>
<dbReference type="AlphaFoldDB" id="A0A210PDA9"/>
<keyword evidence="2" id="KW-0040">ANK repeat</keyword>
<evidence type="ECO:0000256" key="1">
    <source>
        <dbReference type="ARBA" id="ARBA00022737"/>
    </source>
</evidence>
<protein>
    <submittedName>
        <fullName evidence="3">Ankyrin-like</fullName>
    </submittedName>
</protein>
<keyword evidence="1" id="KW-0677">Repeat</keyword>
<dbReference type="PANTHER" id="PTHR24198">
    <property type="entry name" value="ANKYRIN REPEAT AND PROTEIN KINASE DOMAIN-CONTAINING PROTEIN"/>
    <property type="match status" value="1"/>
</dbReference>
<accession>A0A210PDA9</accession>
<name>A0A210PDA9_MIZYE</name>